<dbReference type="EMBL" id="CAKMUD010000072">
    <property type="protein sequence ID" value="CAH1586973.1"/>
    <property type="molecule type" value="Genomic_DNA"/>
</dbReference>
<sequence>MFTFKPAIIEIDNHQIAISPDDQNLVETARKVKVNIAAPCLKNKRKHGCCHACKVEVSGTPLYACKVKPQSGMKVIVRRADLDEERKQAIKTYKQQIKKGETKPCQCG</sequence>
<organism evidence="1 2">
    <name type="scientific">Vibrio jasicida</name>
    <dbReference type="NCBI Taxonomy" id="766224"/>
    <lineage>
        <taxon>Bacteria</taxon>
        <taxon>Pseudomonadati</taxon>
        <taxon>Pseudomonadota</taxon>
        <taxon>Gammaproteobacteria</taxon>
        <taxon>Vibrionales</taxon>
        <taxon>Vibrionaceae</taxon>
        <taxon>Vibrio</taxon>
    </lineage>
</organism>
<accession>A0AAU9QLH5</accession>
<dbReference type="GO" id="GO:0051536">
    <property type="term" value="F:iron-sulfur cluster binding"/>
    <property type="evidence" value="ECO:0007669"/>
    <property type="project" value="InterPro"/>
</dbReference>
<reference evidence="1" key="1">
    <citation type="submission" date="2022-01" db="EMBL/GenBank/DDBJ databases">
        <authorList>
            <person name="Lagorce A."/>
        </authorList>
    </citation>
    <scope>NUCLEOTIDE SEQUENCE</scope>
    <source>
        <strain evidence="1">Th15_F1_A12</strain>
    </source>
</reference>
<dbReference type="SUPFAM" id="SSF54292">
    <property type="entry name" value="2Fe-2S ferredoxin-like"/>
    <property type="match status" value="1"/>
</dbReference>
<protein>
    <submittedName>
        <fullName evidence="1">(2Fe-2S)-binding protein</fullName>
    </submittedName>
</protein>
<name>A0AAU9QLH5_9VIBR</name>
<evidence type="ECO:0000313" key="1">
    <source>
        <dbReference type="EMBL" id="CAH1586973.1"/>
    </source>
</evidence>
<dbReference type="AlphaFoldDB" id="A0AAU9QLH5"/>
<comment type="caution">
    <text evidence="1">The sequence shown here is derived from an EMBL/GenBank/DDBJ whole genome shotgun (WGS) entry which is preliminary data.</text>
</comment>
<proteinExistence type="predicted"/>
<dbReference type="InterPro" id="IPR036010">
    <property type="entry name" value="2Fe-2S_ferredoxin-like_sf"/>
</dbReference>
<dbReference type="Gene3D" id="3.10.20.740">
    <property type="match status" value="1"/>
</dbReference>
<evidence type="ECO:0000313" key="2">
    <source>
        <dbReference type="Proteomes" id="UP001295462"/>
    </source>
</evidence>
<gene>
    <name evidence="1" type="ORF">THF1A12_20343</name>
</gene>
<dbReference type="Pfam" id="PF13510">
    <property type="entry name" value="Fer2_4"/>
    <property type="match status" value="1"/>
</dbReference>
<dbReference type="Proteomes" id="UP001295462">
    <property type="component" value="Unassembled WGS sequence"/>
</dbReference>
<dbReference type="RefSeq" id="WP_104048241.1">
    <property type="nucleotide sequence ID" value="NZ_CAKMTZ010000071.1"/>
</dbReference>